<dbReference type="KEGG" id="ttq:NIES37_36160"/>
<sequence>MIITVAAFKGGVGKSTTALHLATYLQNLADTLLVDGDLNRSALDWSNRGCLPFKVADEQQGIQLAKLYEHIVIDTPARPDPDELKTIAQGCDLLVIPTTPDAIALAATMQMVESLKQYKTNYRILLTLIPPNPNKAGEEARTALSNAGLPVFKSGIRRLAVFQRAALEGVPVNAVKDSYAQIAWQCYAEAGKEILENSITVKGQRSRVKGQNNL</sequence>
<proteinExistence type="predicted"/>
<dbReference type="PANTHER" id="PTHR13696:SF96">
    <property type="entry name" value="COBQ_COBB_MIND_PARA NUCLEOTIDE BINDING DOMAIN-CONTAINING PROTEIN"/>
    <property type="match status" value="1"/>
</dbReference>
<dbReference type="InterPro" id="IPR050678">
    <property type="entry name" value="DNA_Partitioning_ATPase"/>
</dbReference>
<name>A0A1Z4N1N4_9CYAN</name>
<dbReference type="RefSeq" id="WP_096577907.1">
    <property type="nucleotide sequence ID" value="NZ_CAWNJS010000001.1"/>
</dbReference>
<feature type="domain" description="CobQ/CobB/MinD/ParA nucleotide binding" evidence="1">
    <location>
        <begin position="3"/>
        <end position="172"/>
    </location>
</feature>
<evidence type="ECO:0000313" key="2">
    <source>
        <dbReference type="EMBL" id="BAY99633.1"/>
    </source>
</evidence>
<keyword evidence="3" id="KW-1185">Reference proteome</keyword>
<dbReference type="InterPro" id="IPR027417">
    <property type="entry name" value="P-loop_NTPase"/>
</dbReference>
<accession>A0A1Z4N1N4</accession>
<dbReference type="InterPro" id="IPR002586">
    <property type="entry name" value="CobQ/CobB/MinD/ParA_Nub-bd_dom"/>
</dbReference>
<reference evidence="2 3" key="1">
    <citation type="submission" date="2017-06" db="EMBL/GenBank/DDBJ databases">
        <title>Genome sequencing of cyanobaciteial culture collection at National Institute for Environmental Studies (NIES).</title>
        <authorList>
            <person name="Hirose Y."/>
            <person name="Shimura Y."/>
            <person name="Fujisawa T."/>
            <person name="Nakamura Y."/>
            <person name="Kawachi M."/>
        </authorList>
    </citation>
    <scope>NUCLEOTIDE SEQUENCE [LARGE SCALE GENOMIC DNA]</scope>
    <source>
        <strain evidence="2 3">NIES-37</strain>
    </source>
</reference>
<dbReference type="Proteomes" id="UP000218785">
    <property type="component" value="Chromosome"/>
</dbReference>
<evidence type="ECO:0000259" key="1">
    <source>
        <dbReference type="Pfam" id="PF01656"/>
    </source>
</evidence>
<dbReference type="SUPFAM" id="SSF52540">
    <property type="entry name" value="P-loop containing nucleoside triphosphate hydrolases"/>
    <property type="match status" value="1"/>
</dbReference>
<organism evidence="2 3">
    <name type="scientific">Tolypothrix tenuis PCC 7101</name>
    <dbReference type="NCBI Taxonomy" id="231146"/>
    <lineage>
        <taxon>Bacteria</taxon>
        <taxon>Bacillati</taxon>
        <taxon>Cyanobacteriota</taxon>
        <taxon>Cyanophyceae</taxon>
        <taxon>Nostocales</taxon>
        <taxon>Tolypothrichaceae</taxon>
        <taxon>Tolypothrix</taxon>
    </lineage>
</organism>
<protein>
    <submittedName>
        <fullName evidence="2">Chromosome partitioning protein, ParA family</fullName>
    </submittedName>
</protein>
<dbReference type="AlphaFoldDB" id="A0A1Z4N1N4"/>
<evidence type="ECO:0000313" key="3">
    <source>
        <dbReference type="Proteomes" id="UP000218785"/>
    </source>
</evidence>
<dbReference type="CDD" id="cd02042">
    <property type="entry name" value="ParAB_family"/>
    <property type="match status" value="1"/>
</dbReference>
<dbReference type="EMBL" id="AP018248">
    <property type="protein sequence ID" value="BAY99633.1"/>
    <property type="molecule type" value="Genomic_DNA"/>
</dbReference>
<dbReference type="PANTHER" id="PTHR13696">
    <property type="entry name" value="P-LOOP CONTAINING NUCLEOSIDE TRIPHOSPHATE HYDROLASE"/>
    <property type="match status" value="1"/>
</dbReference>
<dbReference type="Gene3D" id="3.40.50.300">
    <property type="entry name" value="P-loop containing nucleotide triphosphate hydrolases"/>
    <property type="match status" value="1"/>
</dbReference>
<dbReference type="PIRSF" id="PIRSF009320">
    <property type="entry name" value="Nuc_binding_HP_1000"/>
    <property type="match status" value="1"/>
</dbReference>
<gene>
    <name evidence="2" type="ORF">NIES37_36160</name>
</gene>
<dbReference type="Pfam" id="PF01656">
    <property type="entry name" value="CbiA"/>
    <property type="match status" value="1"/>
</dbReference>